<name>A0AAV5W3M3_9BILA</name>
<comment type="caution">
    <text evidence="2">The sequence shown here is derived from an EMBL/GenBank/DDBJ whole genome shotgun (WGS) entry which is preliminary data.</text>
</comment>
<feature type="region of interest" description="Disordered" evidence="1">
    <location>
        <begin position="1"/>
        <end position="33"/>
    </location>
</feature>
<reference evidence="2" key="1">
    <citation type="submission" date="2023-10" db="EMBL/GenBank/DDBJ databases">
        <title>Genome assembly of Pristionchus species.</title>
        <authorList>
            <person name="Yoshida K."/>
            <person name="Sommer R.J."/>
        </authorList>
    </citation>
    <scope>NUCLEOTIDE SEQUENCE</scope>
    <source>
        <strain evidence="2">RS5133</strain>
    </source>
</reference>
<dbReference type="Proteomes" id="UP001432322">
    <property type="component" value="Unassembled WGS sequence"/>
</dbReference>
<keyword evidence="3" id="KW-1185">Reference proteome</keyword>
<protein>
    <submittedName>
        <fullName evidence="2">Uncharacterized protein</fullName>
    </submittedName>
</protein>
<feature type="compositionally biased region" description="Low complexity" evidence="1">
    <location>
        <begin position="102"/>
        <end position="117"/>
    </location>
</feature>
<sequence length="130" mass="13440">SSSSSSSFTPSSHRPAPKWRPIHALAAPSTANRSVVAHSKSREIMGKAAVAPLSSSKSNSRRDPSSNPLAVITCRTSRCGCNGLSGLKPSLNRRIASRITISSSSSSEVTVASSATSKGRVSCSDDSHNS</sequence>
<proteinExistence type="predicted"/>
<accession>A0AAV5W3M3</accession>
<organism evidence="2 3">
    <name type="scientific">Pristionchus fissidentatus</name>
    <dbReference type="NCBI Taxonomy" id="1538716"/>
    <lineage>
        <taxon>Eukaryota</taxon>
        <taxon>Metazoa</taxon>
        <taxon>Ecdysozoa</taxon>
        <taxon>Nematoda</taxon>
        <taxon>Chromadorea</taxon>
        <taxon>Rhabditida</taxon>
        <taxon>Rhabditina</taxon>
        <taxon>Diplogasteromorpha</taxon>
        <taxon>Diplogasteroidea</taxon>
        <taxon>Neodiplogasteridae</taxon>
        <taxon>Pristionchus</taxon>
    </lineage>
</organism>
<feature type="non-terminal residue" evidence="2">
    <location>
        <position position="1"/>
    </location>
</feature>
<dbReference type="AlphaFoldDB" id="A0AAV5W3M3"/>
<gene>
    <name evidence="2" type="ORF">PFISCL1PPCAC_15801</name>
</gene>
<feature type="region of interest" description="Disordered" evidence="1">
    <location>
        <begin position="102"/>
        <end position="130"/>
    </location>
</feature>
<feature type="region of interest" description="Disordered" evidence="1">
    <location>
        <begin position="48"/>
        <end position="69"/>
    </location>
</feature>
<evidence type="ECO:0000256" key="1">
    <source>
        <dbReference type="SAM" id="MobiDB-lite"/>
    </source>
</evidence>
<evidence type="ECO:0000313" key="3">
    <source>
        <dbReference type="Proteomes" id="UP001432322"/>
    </source>
</evidence>
<feature type="compositionally biased region" description="Low complexity" evidence="1">
    <location>
        <begin position="1"/>
        <end position="12"/>
    </location>
</feature>
<feature type="non-terminal residue" evidence="2">
    <location>
        <position position="130"/>
    </location>
</feature>
<evidence type="ECO:0000313" key="2">
    <source>
        <dbReference type="EMBL" id="GMT24504.1"/>
    </source>
</evidence>
<dbReference type="EMBL" id="BTSY01000004">
    <property type="protein sequence ID" value="GMT24504.1"/>
    <property type="molecule type" value="Genomic_DNA"/>
</dbReference>